<gene>
    <name evidence="7" type="ORF">IAB60_11105</name>
</gene>
<evidence type="ECO:0000256" key="2">
    <source>
        <dbReference type="ARBA" id="ARBA00023125"/>
    </source>
</evidence>
<dbReference type="Pfam" id="PF13408">
    <property type="entry name" value="Zn_ribbon_recom"/>
    <property type="match status" value="1"/>
</dbReference>
<dbReference type="InterPro" id="IPR038109">
    <property type="entry name" value="DNA_bind_recomb_sf"/>
</dbReference>
<keyword evidence="5" id="KW-0175">Coiled coil</keyword>
<reference evidence="7" key="2">
    <citation type="journal article" date="2021" name="PeerJ">
        <title>Extensive microbial diversity within the chicken gut microbiome revealed by metagenomics and culture.</title>
        <authorList>
            <person name="Gilroy R."/>
            <person name="Ravi A."/>
            <person name="Getino M."/>
            <person name="Pursley I."/>
            <person name="Horton D.L."/>
            <person name="Alikhan N.F."/>
            <person name="Baker D."/>
            <person name="Gharbi K."/>
            <person name="Hall N."/>
            <person name="Watson M."/>
            <person name="Adriaenssens E.M."/>
            <person name="Foster-Nyarko E."/>
            <person name="Jarju S."/>
            <person name="Secka A."/>
            <person name="Antonio M."/>
            <person name="Oren A."/>
            <person name="Chaudhuri R.R."/>
            <person name="La Ragione R."/>
            <person name="Hildebrand F."/>
            <person name="Pallen M.J."/>
        </authorList>
    </citation>
    <scope>NUCLEOTIDE SEQUENCE</scope>
    <source>
        <strain evidence="7">CHK123-3438</strain>
    </source>
</reference>
<evidence type="ECO:0000256" key="3">
    <source>
        <dbReference type="ARBA" id="ARBA00023172"/>
    </source>
</evidence>
<dbReference type="Pfam" id="PF07508">
    <property type="entry name" value="Recombinase"/>
    <property type="match status" value="1"/>
</dbReference>
<dbReference type="InterPro" id="IPR050639">
    <property type="entry name" value="SSR_resolvase"/>
</dbReference>
<dbReference type="Gene3D" id="3.90.1750.20">
    <property type="entry name" value="Putative Large Serine Recombinase, Chain B, Domain 2"/>
    <property type="match status" value="1"/>
</dbReference>
<dbReference type="AlphaFoldDB" id="A0A9D1GM37"/>
<feature type="active site" description="O-(5'-phospho-DNA)-serine intermediate" evidence="4">
    <location>
        <position position="14"/>
    </location>
</feature>
<feature type="coiled-coil region" evidence="5">
    <location>
        <begin position="375"/>
        <end position="430"/>
    </location>
</feature>
<dbReference type="Pfam" id="PF00239">
    <property type="entry name" value="Resolvase"/>
    <property type="match status" value="1"/>
</dbReference>
<evidence type="ECO:0000256" key="1">
    <source>
        <dbReference type="ARBA" id="ARBA00022908"/>
    </source>
</evidence>
<evidence type="ECO:0000259" key="6">
    <source>
        <dbReference type="PROSITE" id="PS51737"/>
    </source>
</evidence>
<dbReference type="SMART" id="SM00857">
    <property type="entry name" value="Resolvase"/>
    <property type="match status" value="1"/>
</dbReference>
<dbReference type="InterPro" id="IPR006119">
    <property type="entry name" value="Resolv_N"/>
</dbReference>
<proteinExistence type="predicted"/>
<dbReference type="InterPro" id="IPR025827">
    <property type="entry name" value="Zn_ribbon_recom_dom"/>
</dbReference>
<accession>A0A9D1GM37</accession>
<evidence type="ECO:0000256" key="5">
    <source>
        <dbReference type="SAM" id="Coils"/>
    </source>
</evidence>
<dbReference type="PANTHER" id="PTHR30461">
    <property type="entry name" value="DNA-INVERTASE FROM LAMBDOID PROPHAGE"/>
    <property type="match status" value="1"/>
</dbReference>
<organism evidence="7 8">
    <name type="scientific">Candidatus Caccovicinus merdipullorum</name>
    <dbReference type="NCBI Taxonomy" id="2840724"/>
    <lineage>
        <taxon>Bacteria</taxon>
        <taxon>Bacillati</taxon>
        <taxon>Bacillota</taxon>
        <taxon>Clostridia</taxon>
        <taxon>Eubacteriales</taxon>
        <taxon>Candidatus Caccovicinus</taxon>
    </lineage>
</organism>
<dbReference type="GO" id="GO:0015074">
    <property type="term" value="P:DNA integration"/>
    <property type="evidence" value="ECO:0007669"/>
    <property type="project" value="UniProtKB-KW"/>
</dbReference>
<keyword evidence="3" id="KW-0233">DNA recombination</keyword>
<dbReference type="Proteomes" id="UP000886860">
    <property type="component" value="Unassembled WGS sequence"/>
</dbReference>
<reference evidence="7" key="1">
    <citation type="submission" date="2020-10" db="EMBL/GenBank/DDBJ databases">
        <authorList>
            <person name="Gilroy R."/>
        </authorList>
    </citation>
    <scope>NUCLEOTIDE SEQUENCE</scope>
    <source>
        <strain evidence="7">CHK123-3438</strain>
    </source>
</reference>
<dbReference type="InterPro" id="IPR011109">
    <property type="entry name" value="DNA_bind_recombinase_dom"/>
</dbReference>
<feature type="domain" description="Recombinase" evidence="6">
    <location>
        <begin position="164"/>
        <end position="285"/>
    </location>
</feature>
<dbReference type="GO" id="GO:0003677">
    <property type="term" value="F:DNA binding"/>
    <property type="evidence" value="ECO:0007669"/>
    <property type="project" value="UniProtKB-KW"/>
</dbReference>
<keyword evidence="2" id="KW-0238">DNA-binding</keyword>
<dbReference type="SUPFAM" id="SSF53041">
    <property type="entry name" value="Resolvase-like"/>
    <property type="match status" value="1"/>
</dbReference>
<dbReference type="CDD" id="cd00338">
    <property type="entry name" value="Ser_Recombinase"/>
    <property type="match status" value="1"/>
</dbReference>
<name>A0A9D1GM37_9FIRM</name>
<dbReference type="PANTHER" id="PTHR30461:SF23">
    <property type="entry name" value="DNA RECOMBINASE-RELATED"/>
    <property type="match status" value="1"/>
</dbReference>
<dbReference type="InterPro" id="IPR036162">
    <property type="entry name" value="Resolvase-like_N_sf"/>
</dbReference>
<keyword evidence="1" id="KW-0229">DNA integration</keyword>
<sequence>MEELRTGATYIRVSTDGQMDLSPESQLESIQQYAAEHNIIIPKEYIFMESEGRSGKKADNRPQFQAMIATAKLKPKPFDCVLVWKFSRFARNLDESTFYKGVLRKKLGIDVISIKEPIMEGMYGRLIEMIIEWQDEFYSYNLAQDVTRGMKTAAKNGRYQARPPLGYRIPYHKALPEIVPEEAEIVRMIFDKYVNEGMSIFALARYLNSLGFKTSHGKPFEKRSLEYILQNPAYTGQIRWNRTCNETNEVRDPDQWIVAQGQHPAIISTDIYDRAQARFQAEYHPKKARPAETLKHWLSGIVKCPACGRTLSSCIRHRKVGEDFFSFQCYGYMKGKCNQTSYVREDTIVPAVISALKEVVECGSVEYVIRTPEKKKEESFQVEALKKQLERLDRREIRIKEAYMDGIDTKEEYRQNKQMIQGERQRIENALSSLSFERPLSKASADRQMLINIRNVIDILENPDVATEEKAHAIRSIVSHIVFFRDTMHIDVYYQLTCPVSDSDTAKSRIIPIKS</sequence>
<dbReference type="EMBL" id="DVKS01000186">
    <property type="protein sequence ID" value="HIT42619.1"/>
    <property type="molecule type" value="Genomic_DNA"/>
</dbReference>
<evidence type="ECO:0000256" key="4">
    <source>
        <dbReference type="PROSITE-ProRule" id="PRU10137"/>
    </source>
</evidence>
<protein>
    <submittedName>
        <fullName evidence="7">Recombinase family protein</fullName>
    </submittedName>
</protein>
<dbReference type="InterPro" id="IPR006118">
    <property type="entry name" value="Recombinase_CS"/>
</dbReference>
<dbReference type="GO" id="GO:0000150">
    <property type="term" value="F:DNA strand exchange activity"/>
    <property type="evidence" value="ECO:0007669"/>
    <property type="project" value="InterPro"/>
</dbReference>
<dbReference type="PROSITE" id="PS00397">
    <property type="entry name" value="RECOMBINASES_1"/>
    <property type="match status" value="1"/>
</dbReference>
<evidence type="ECO:0000313" key="8">
    <source>
        <dbReference type="Proteomes" id="UP000886860"/>
    </source>
</evidence>
<evidence type="ECO:0000313" key="7">
    <source>
        <dbReference type="EMBL" id="HIT42619.1"/>
    </source>
</evidence>
<dbReference type="Gene3D" id="3.40.50.1390">
    <property type="entry name" value="Resolvase, N-terminal catalytic domain"/>
    <property type="match status" value="1"/>
</dbReference>
<dbReference type="PROSITE" id="PS51737">
    <property type="entry name" value="RECOMBINASE_DNA_BIND"/>
    <property type="match status" value="1"/>
</dbReference>
<comment type="caution">
    <text evidence="7">The sequence shown here is derived from an EMBL/GenBank/DDBJ whole genome shotgun (WGS) entry which is preliminary data.</text>
</comment>